<name>A0AAN7S6Y6_9COLE</name>
<keyword evidence="5" id="KW-0698">rRNA processing</keyword>
<dbReference type="GO" id="GO:0006364">
    <property type="term" value="P:rRNA processing"/>
    <property type="evidence" value="ECO:0007669"/>
    <property type="project" value="UniProtKB-KW"/>
</dbReference>
<dbReference type="GO" id="GO:0000493">
    <property type="term" value="P:box H/ACA snoRNP assembly"/>
    <property type="evidence" value="ECO:0007669"/>
    <property type="project" value="InterPro"/>
</dbReference>
<keyword evidence="6" id="KW-0597">Phosphoprotein</keyword>
<dbReference type="InterPro" id="IPR009000">
    <property type="entry name" value="Transl_B-barrel_sf"/>
</dbReference>
<dbReference type="PANTHER" id="PTHR31633">
    <property type="entry name" value="H/ACA RIBONUCLEOPROTEIN COMPLEX NON-CORE SUBUNIT NAF1"/>
    <property type="match status" value="1"/>
</dbReference>
<evidence type="ECO:0000256" key="1">
    <source>
        <dbReference type="ARBA" id="ARBA00004123"/>
    </source>
</evidence>
<feature type="compositionally biased region" description="Acidic residues" evidence="9">
    <location>
        <begin position="187"/>
        <end position="197"/>
    </location>
</feature>
<reference evidence="11" key="1">
    <citation type="submission" date="2023-01" db="EMBL/GenBank/DDBJ databases">
        <title>Key to firefly adult light organ development and bioluminescence: homeobox transcription factors regulate luciferase expression and transportation to peroxisome.</title>
        <authorList>
            <person name="Fu X."/>
        </authorList>
    </citation>
    <scope>NUCLEOTIDE SEQUENCE [LARGE SCALE GENOMIC DNA]</scope>
</reference>
<dbReference type="Proteomes" id="UP001353858">
    <property type="component" value="Unassembled WGS sequence"/>
</dbReference>
<accession>A0AAN7S6Y6</accession>
<organism evidence="10 11">
    <name type="scientific">Aquatica leii</name>
    <dbReference type="NCBI Taxonomy" id="1421715"/>
    <lineage>
        <taxon>Eukaryota</taxon>
        <taxon>Metazoa</taxon>
        <taxon>Ecdysozoa</taxon>
        <taxon>Arthropoda</taxon>
        <taxon>Hexapoda</taxon>
        <taxon>Insecta</taxon>
        <taxon>Pterygota</taxon>
        <taxon>Neoptera</taxon>
        <taxon>Endopterygota</taxon>
        <taxon>Coleoptera</taxon>
        <taxon>Polyphaga</taxon>
        <taxon>Elateriformia</taxon>
        <taxon>Elateroidea</taxon>
        <taxon>Lampyridae</taxon>
        <taxon>Luciolinae</taxon>
        <taxon>Aquatica</taxon>
    </lineage>
</organism>
<evidence type="ECO:0000256" key="4">
    <source>
        <dbReference type="ARBA" id="ARBA00022517"/>
    </source>
</evidence>
<keyword evidence="11" id="KW-1185">Reference proteome</keyword>
<evidence type="ECO:0000256" key="5">
    <source>
        <dbReference type="ARBA" id="ARBA00022552"/>
    </source>
</evidence>
<evidence type="ECO:0000256" key="6">
    <source>
        <dbReference type="ARBA" id="ARBA00022553"/>
    </source>
</evidence>
<dbReference type="InterPro" id="IPR007504">
    <property type="entry name" value="H/ACA_rnp_Gar1/Naf1"/>
</dbReference>
<dbReference type="InterPro" id="IPR038664">
    <property type="entry name" value="Gar1/Naf1_Cbf5-bd_sf"/>
</dbReference>
<feature type="region of interest" description="Disordered" evidence="9">
    <location>
        <begin position="1"/>
        <end position="25"/>
    </location>
</feature>
<evidence type="ECO:0000313" key="10">
    <source>
        <dbReference type="EMBL" id="KAK4873976.1"/>
    </source>
</evidence>
<evidence type="ECO:0000256" key="3">
    <source>
        <dbReference type="ARBA" id="ARBA00021438"/>
    </source>
</evidence>
<protein>
    <recommendedName>
        <fullName evidence="3">H/ACA ribonucleoprotein complex non-core subunit NAF1</fullName>
    </recommendedName>
</protein>
<feature type="compositionally biased region" description="Polar residues" evidence="9">
    <location>
        <begin position="548"/>
        <end position="560"/>
    </location>
</feature>
<evidence type="ECO:0000256" key="2">
    <source>
        <dbReference type="ARBA" id="ARBA00009801"/>
    </source>
</evidence>
<comment type="caution">
    <text evidence="10">The sequence shown here is derived from an EMBL/GenBank/DDBJ whole genome shotgun (WGS) entry which is preliminary data.</text>
</comment>
<dbReference type="Gene3D" id="2.40.10.230">
    <property type="entry name" value="Probable tRNA pseudouridine synthase domain"/>
    <property type="match status" value="1"/>
</dbReference>
<dbReference type="GO" id="GO:0005732">
    <property type="term" value="C:sno(s)RNA-containing ribonucleoprotein complex"/>
    <property type="evidence" value="ECO:0007669"/>
    <property type="project" value="InterPro"/>
</dbReference>
<sequence>MDNSTGIEIQEGASKDVSLNPHDAATHNFDKNKKICGQVETIIVPAVQSPNPAESKTDATTETLVESIRENTSNKDEELCDNVQQLNIYEQNQGQANTEENQGNKNIPSVQKINISESLSNLLAYGSTSEDSEADSANSLSESDSDTDDDISNNAEPPLNEIIETKDINIPVEKYRESNANLSTETSDNEDSSDAESDLGAKSETLPQTVKVQAATDGELGLDDLPPVPDLSNLSITLKEGECIQMGNVTSIVDRLVMIQSLPNVPAYDLDTLLFLDEGKRPLGHVYDVMGQVTSPMYVVRFNSKQEIESKGIAKGLPIYSAPNTEHTQYVFLKELMKIKGSDASWRGDNEVPVEFVDFSDDEAEYSFSKQNLNEQDIFDKKRKRNSIEKHKMFETAMNLKNKVDTARHKMRDSYEPTPKRYMPHNSQPAFYYHHPPNVTQVRQQCSTSFTSFPPPNFPMPPPAFGFMGMGPTMLGMPPFNAQFGRGIPPFPPNPQPFPPPTFGPPTIPPLPAVPHVLSQPPPVTFPGNLAVMAPNVAVMNMPKHNIPKTSKSPKTNQNGGVVPKAQPNLPKPRNIGGLPKVYMPSPSEYQPPYPPNLGLPKVTLPPFTTNAPQNMPSIPPPFCPPMPPWPFNMARPPHNSLGFQPHYSGGRPFQKQ</sequence>
<dbReference type="AlphaFoldDB" id="A0AAN7S6Y6"/>
<keyword evidence="7" id="KW-0694">RNA-binding</keyword>
<evidence type="ECO:0000256" key="8">
    <source>
        <dbReference type="ARBA" id="ARBA00023242"/>
    </source>
</evidence>
<dbReference type="GO" id="GO:0003723">
    <property type="term" value="F:RNA binding"/>
    <property type="evidence" value="ECO:0007669"/>
    <property type="project" value="UniProtKB-KW"/>
</dbReference>
<dbReference type="PANTHER" id="PTHR31633:SF1">
    <property type="entry name" value="H_ACA RIBONUCLEOPROTEIN COMPLEX NON-CORE SUBUNIT NAF1"/>
    <property type="match status" value="1"/>
</dbReference>
<dbReference type="Pfam" id="PF04410">
    <property type="entry name" value="Gar1"/>
    <property type="match status" value="1"/>
</dbReference>
<comment type="subcellular location">
    <subcellularLocation>
        <location evidence="1">Nucleus</location>
    </subcellularLocation>
</comment>
<keyword evidence="4" id="KW-0690">Ribosome biogenesis</keyword>
<dbReference type="SUPFAM" id="SSF50447">
    <property type="entry name" value="Translation proteins"/>
    <property type="match status" value="1"/>
</dbReference>
<feature type="region of interest" description="Disordered" evidence="9">
    <location>
        <begin position="126"/>
        <end position="205"/>
    </location>
</feature>
<proteinExistence type="inferred from homology"/>
<feature type="compositionally biased region" description="Basic and acidic residues" evidence="9">
    <location>
        <begin position="163"/>
        <end position="177"/>
    </location>
</feature>
<dbReference type="InterPro" id="IPR040309">
    <property type="entry name" value="Naf1"/>
</dbReference>
<comment type="similarity">
    <text evidence="2">Belongs to the NAF1 family.</text>
</comment>
<feature type="region of interest" description="Disordered" evidence="9">
    <location>
        <begin position="638"/>
        <end position="657"/>
    </location>
</feature>
<evidence type="ECO:0000256" key="7">
    <source>
        <dbReference type="ARBA" id="ARBA00022884"/>
    </source>
</evidence>
<gene>
    <name evidence="10" type="ORF">RN001_013336</name>
</gene>
<dbReference type="EMBL" id="JARPUR010000006">
    <property type="protein sequence ID" value="KAK4873976.1"/>
    <property type="molecule type" value="Genomic_DNA"/>
</dbReference>
<evidence type="ECO:0000313" key="11">
    <source>
        <dbReference type="Proteomes" id="UP001353858"/>
    </source>
</evidence>
<dbReference type="GO" id="GO:0001522">
    <property type="term" value="P:pseudouridine synthesis"/>
    <property type="evidence" value="ECO:0007669"/>
    <property type="project" value="InterPro"/>
</dbReference>
<dbReference type="GO" id="GO:0005634">
    <property type="term" value="C:nucleus"/>
    <property type="evidence" value="ECO:0007669"/>
    <property type="project" value="UniProtKB-SubCell"/>
</dbReference>
<feature type="region of interest" description="Disordered" evidence="9">
    <location>
        <begin position="547"/>
        <end position="574"/>
    </location>
</feature>
<keyword evidence="8" id="KW-0539">Nucleus</keyword>
<evidence type="ECO:0000256" key="9">
    <source>
        <dbReference type="SAM" id="MobiDB-lite"/>
    </source>
</evidence>